<dbReference type="Proteomes" id="UP000275925">
    <property type="component" value="Unassembled WGS sequence"/>
</dbReference>
<dbReference type="InterPro" id="IPR009061">
    <property type="entry name" value="DNA-bd_dom_put_sf"/>
</dbReference>
<comment type="caution">
    <text evidence="3">The sequence shown here is derived from an EMBL/GenBank/DDBJ whole genome shotgun (WGS) entry which is preliminary data.</text>
</comment>
<evidence type="ECO:0000259" key="2">
    <source>
        <dbReference type="PROSITE" id="PS50937"/>
    </source>
</evidence>
<feature type="domain" description="HTH merR-type" evidence="2">
    <location>
        <begin position="15"/>
        <end position="84"/>
    </location>
</feature>
<keyword evidence="4" id="KW-1185">Reference proteome</keyword>
<reference evidence="3 4" key="1">
    <citation type="journal article" date="2019" name="ISME J.">
        <title>Genome analyses of uncultured TG2/ZB3 bacteria in 'Margulisbacteria' specifically attached to ectosymbiotic spirochetes of protists in the termite gut.</title>
        <authorList>
            <person name="Utami Y.D."/>
            <person name="Kuwahara H."/>
            <person name="Igai K."/>
            <person name="Murakami T."/>
            <person name="Sugaya K."/>
            <person name="Morikawa T."/>
            <person name="Nagura Y."/>
            <person name="Yuki M."/>
            <person name="Deevong P."/>
            <person name="Inoue T."/>
            <person name="Kihara K."/>
            <person name="Lo N."/>
            <person name="Yamada A."/>
            <person name="Ohkuma M."/>
            <person name="Hongoh Y."/>
        </authorList>
    </citation>
    <scope>NUCLEOTIDE SEQUENCE [LARGE SCALE GENOMIC DNA]</scope>
    <source>
        <strain evidence="3">NkOx7-02</strain>
    </source>
</reference>
<dbReference type="Pfam" id="PF13411">
    <property type="entry name" value="MerR_1"/>
    <property type="match status" value="1"/>
</dbReference>
<evidence type="ECO:0000313" key="4">
    <source>
        <dbReference type="Proteomes" id="UP000275925"/>
    </source>
</evidence>
<sequence>MKPSYVRIARIRSGFYKIERVCHLSGLTPAMLRYYEKIGLLPPPLRTSGGTRLYQDEHLRLLLEIVSAKRRGLSLREIKRKFTPRVQKNKTLFLVDSFFSPDPAILQRAAVRVMPMNIRFGYYKYADYTTLDPRRFAALENKKKILAEATPPTEGEYREALLRAAQEKATVVSLHPDSRFWDSYRLAKLAASGLAPAPLKIVDTGLWGGLNFYWERLLAAPQNLKNILAQAQKSVSEIFIVRSPERLFPAGQNQHYKLFDFTPIFQHTARSGLVPIAREKDFASACHYVWREIKSLSKIIAYSSPETLAAAHQLGLHAEKEIPLSSAFLAVFGREILAIFVKK</sequence>
<dbReference type="GO" id="GO:0003700">
    <property type="term" value="F:DNA-binding transcription factor activity"/>
    <property type="evidence" value="ECO:0007669"/>
    <property type="project" value="InterPro"/>
</dbReference>
<dbReference type="Pfam" id="PF02645">
    <property type="entry name" value="DegV"/>
    <property type="match status" value="1"/>
</dbReference>
<dbReference type="SUPFAM" id="SSF82549">
    <property type="entry name" value="DAK1/DegV-like"/>
    <property type="match status" value="1"/>
</dbReference>
<dbReference type="GO" id="GO:0003677">
    <property type="term" value="F:DNA binding"/>
    <property type="evidence" value="ECO:0007669"/>
    <property type="project" value="UniProtKB-KW"/>
</dbReference>
<evidence type="ECO:0000313" key="3">
    <source>
        <dbReference type="EMBL" id="GBR75725.1"/>
    </source>
</evidence>
<protein>
    <submittedName>
        <fullName evidence="3">Transcriptional regulators</fullName>
    </submittedName>
</protein>
<gene>
    <name evidence="3" type="ORF">NO2_0373</name>
</gene>
<dbReference type="InterPro" id="IPR000551">
    <property type="entry name" value="MerR-type_HTH_dom"/>
</dbReference>
<dbReference type="SUPFAM" id="SSF46955">
    <property type="entry name" value="Putative DNA-binding domain"/>
    <property type="match status" value="1"/>
</dbReference>
<dbReference type="PANTHER" id="PTHR30204">
    <property type="entry name" value="REDOX-CYCLING DRUG-SENSING TRANSCRIPTIONAL ACTIVATOR SOXR"/>
    <property type="match status" value="1"/>
</dbReference>
<accession>A0A388TG32</accession>
<dbReference type="InterPro" id="IPR047057">
    <property type="entry name" value="MerR_fam"/>
</dbReference>
<evidence type="ECO:0000256" key="1">
    <source>
        <dbReference type="ARBA" id="ARBA00023125"/>
    </source>
</evidence>
<dbReference type="PANTHER" id="PTHR30204:SF58">
    <property type="entry name" value="HTH-TYPE TRANSCRIPTIONAL REGULATOR YFMP"/>
    <property type="match status" value="1"/>
</dbReference>
<dbReference type="CDD" id="cd00592">
    <property type="entry name" value="HTH_MerR-like"/>
    <property type="match status" value="1"/>
</dbReference>
<keyword evidence="1" id="KW-0238">DNA-binding</keyword>
<proteinExistence type="predicted"/>
<name>A0A388TG32_9BACT</name>
<dbReference type="Gene3D" id="3.40.50.10170">
    <property type="match status" value="1"/>
</dbReference>
<dbReference type="AlphaFoldDB" id="A0A388TG32"/>
<dbReference type="EMBL" id="BGZO01000006">
    <property type="protein sequence ID" value="GBR75725.1"/>
    <property type="molecule type" value="Genomic_DNA"/>
</dbReference>
<dbReference type="InterPro" id="IPR003797">
    <property type="entry name" value="DegV"/>
</dbReference>
<dbReference type="SMART" id="SM00422">
    <property type="entry name" value="HTH_MERR"/>
    <property type="match status" value="1"/>
</dbReference>
<organism evidence="3 4">
    <name type="scientific">Candidatus Termititenax persephonae</name>
    <dbReference type="NCBI Taxonomy" id="2218525"/>
    <lineage>
        <taxon>Bacteria</taxon>
        <taxon>Bacillati</taxon>
        <taxon>Candidatus Margulisiibacteriota</taxon>
        <taxon>Candidatus Termititenacia</taxon>
        <taxon>Candidatus Termititenacales</taxon>
        <taxon>Candidatus Termititenacaceae</taxon>
        <taxon>Candidatus Termititenax</taxon>
    </lineage>
</organism>
<dbReference type="Gene3D" id="1.10.1660.10">
    <property type="match status" value="1"/>
</dbReference>
<dbReference type="PROSITE" id="PS50937">
    <property type="entry name" value="HTH_MERR_2"/>
    <property type="match status" value="1"/>
</dbReference>